<comment type="caution">
    <text evidence="8">The sequence shown here is derived from an EMBL/GenBank/DDBJ whole genome shotgun (WGS) entry which is preliminary data.</text>
</comment>
<dbReference type="SUPFAM" id="SSF56672">
    <property type="entry name" value="DNA/RNA polymerases"/>
    <property type="match status" value="1"/>
</dbReference>
<organism evidence="8 9">
    <name type="scientific">Tanacetum coccineum</name>
    <dbReference type="NCBI Taxonomy" id="301880"/>
    <lineage>
        <taxon>Eukaryota</taxon>
        <taxon>Viridiplantae</taxon>
        <taxon>Streptophyta</taxon>
        <taxon>Embryophyta</taxon>
        <taxon>Tracheophyta</taxon>
        <taxon>Spermatophyta</taxon>
        <taxon>Magnoliopsida</taxon>
        <taxon>eudicotyledons</taxon>
        <taxon>Gunneridae</taxon>
        <taxon>Pentapetalae</taxon>
        <taxon>asterids</taxon>
        <taxon>campanulids</taxon>
        <taxon>Asterales</taxon>
        <taxon>Asteraceae</taxon>
        <taxon>Asteroideae</taxon>
        <taxon>Anthemideae</taxon>
        <taxon>Anthemidinae</taxon>
        <taxon>Tanacetum</taxon>
    </lineage>
</organism>
<dbReference type="PANTHER" id="PTHR37984:SF5">
    <property type="entry name" value="PROTEIN NYNRIN-LIKE"/>
    <property type="match status" value="1"/>
</dbReference>
<keyword evidence="2" id="KW-0548">Nucleotidyltransferase</keyword>
<evidence type="ECO:0000256" key="1">
    <source>
        <dbReference type="ARBA" id="ARBA00022679"/>
    </source>
</evidence>
<evidence type="ECO:0000256" key="3">
    <source>
        <dbReference type="ARBA" id="ARBA00022722"/>
    </source>
</evidence>
<name>A0ABQ4Y6X0_9ASTR</name>
<dbReference type="PANTHER" id="PTHR37984">
    <property type="entry name" value="PROTEIN CBG26694"/>
    <property type="match status" value="1"/>
</dbReference>
<evidence type="ECO:0000256" key="5">
    <source>
        <dbReference type="ARBA" id="ARBA00022801"/>
    </source>
</evidence>
<keyword evidence="1" id="KW-0808">Transferase</keyword>
<dbReference type="Gene3D" id="3.30.70.270">
    <property type="match status" value="1"/>
</dbReference>
<gene>
    <name evidence="8" type="ORF">Tco_0706255</name>
</gene>
<dbReference type="Proteomes" id="UP001151760">
    <property type="component" value="Unassembled WGS sequence"/>
</dbReference>
<dbReference type="InterPro" id="IPR012337">
    <property type="entry name" value="RNaseH-like_sf"/>
</dbReference>
<evidence type="ECO:0000313" key="9">
    <source>
        <dbReference type="Proteomes" id="UP001151760"/>
    </source>
</evidence>
<reference evidence="8" key="2">
    <citation type="submission" date="2022-01" db="EMBL/GenBank/DDBJ databases">
        <authorList>
            <person name="Yamashiro T."/>
            <person name="Shiraishi A."/>
            <person name="Satake H."/>
            <person name="Nakayama K."/>
        </authorList>
    </citation>
    <scope>NUCLEOTIDE SEQUENCE</scope>
</reference>
<dbReference type="InterPro" id="IPR041373">
    <property type="entry name" value="RT_RNaseH"/>
</dbReference>
<dbReference type="SUPFAM" id="SSF53098">
    <property type="entry name" value="Ribonuclease H-like"/>
    <property type="match status" value="1"/>
</dbReference>
<proteinExistence type="predicted"/>
<evidence type="ECO:0000256" key="4">
    <source>
        <dbReference type="ARBA" id="ARBA00022759"/>
    </source>
</evidence>
<evidence type="ECO:0000313" key="8">
    <source>
        <dbReference type="EMBL" id="GJS73414.1"/>
    </source>
</evidence>
<dbReference type="InterPro" id="IPR043128">
    <property type="entry name" value="Rev_trsase/Diguanyl_cyclase"/>
</dbReference>
<keyword evidence="6 8" id="KW-0695">RNA-directed DNA polymerase</keyword>
<dbReference type="InterPro" id="IPR036397">
    <property type="entry name" value="RNaseH_sf"/>
</dbReference>
<evidence type="ECO:0000259" key="7">
    <source>
        <dbReference type="PROSITE" id="PS50994"/>
    </source>
</evidence>
<dbReference type="InterPro" id="IPR050951">
    <property type="entry name" value="Retrovirus_Pol_polyprotein"/>
</dbReference>
<dbReference type="Pfam" id="PF17917">
    <property type="entry name" value="RT_RNaseH"/>
    <property type="match status" value="1"/>
</dbReference>
<feature type="domain" description="Integrase catalytic" evidence="7">
    <location>
        <begin position="282"/>
        <end position="442"/>
    </location>
</feature>
<keyword evidence="5" id="KW-0378">Hydrolase</keyword>
<dbReference type="Gene3D" id="3.10.10.10">
    <property type="entry name" value="HIV Type 1 Reverse Transcriptase, subunit A, domain 1"/>
    <property type="match status" value="2"/>
</dbReference>
<keyword evidence="3" id="KW-0540">Nuclease</keyword>
<sequence>MIELAISTTHALTYYDEKVVRIPYGDEVLTIRGDDCDGGSKSMLNIISCTKAQKYIEKGCQVYLAKVTSKKTKDRSEEKRLEDVSIIREFPKVFPKDFPGLPPARQVEFQIDLVPGAAPVARALYQLASAKMQELSTQLQELSDKGFIRPSFPRPRTQSTIDLRSGYHQLRVHEEDIQKKAFRTRYGHYELQVMPFGLTNAPTVLWIDELSEKPGSKNFLVYCDALHKGLGTVLMQKEKVIAYASRQLKVYEKNYTTHDLELGAVVFALRCRGTICMVNEIRYHLGKANVVADALSRNKRIKPLRVRALLLTIGLKLPKQILSAQSEAKNEANFITGDLHVVLRHGVPVSIIFDRDRRFASHFWQSLHKALGTRLDMSTAYHPQTDGQSERTIQTLEDMLHACVLDFGKSWDRHLLLVEFSYNNSYHISIKAAPFEALYGRKCRSPICWAKVGDSQLTGPEIIHETIEKIVQIKSRIQAAHDR</sequence>
<dbReference type="GO" id="GO:0003964">
    <property type="term" value="F:RNA-directed DNA polymerase activity"/>
    <property type="evidence" value="ECO:0007669"/>
    <property type="project" value="UniProtKB-KW"/>
</dbReference>
<dbReference type="InterPro" id="IPR043502">
    <property type="entry name" value="DNA/RNA_pol_sf"/>
</dbReference>
<evidence type="ECO:0000256" key="2">
    <source>
        <dbReference type="ARBA" id="ARBA00022695"/>
    </source>
</evidence>
<dbReference type="EMBL" id="BQNB010010152">
    <property type="protein sequence ID" value="GJS73414.1"/>
    <property type="molecule type" value="Genomic_DNA"/>
</dbReference>
<evidence type="ECO:0000256" key="6">
    <source>
        <dbReference type="ARBA" id="ARBA00022918"/>
    </source>
</evidence>
<keyword evidence="9" id="KW-1185">Reference proteome</keyword>
<dbReference type="InterPro" id="IPR001584">
    <property type="entry name" value="Integrase_cat-core"/>
</dbReference>
<accession>A0ABQ4Y6X0</accession>
<keyword evidence="4" id="KW-0255">Endonuclease</keyword>
<reference evidence="8" key="1">
    <citation type="journal article" date="2022" name="Int. J. Mol. Sci.">
        <title>Draft Genome of Tanacetum Coccineum: Genomic Comparison of Closely Related Tanacetum-Family Plants.</title>
        <authorList>
            <person name="Yamashiro T."/>
            <person name="Shiraishi A."/>
            <person name="Nakayama K."/>
            <person name="Satake H."/>
        </authorList>
    </citation>
    <scope>NUCLEOTIDE SEQUENCE</scope>
</reference>
<dbReference type="PROSITE" id="PS50994">
    <property type="entry name" value="INTEGRASE"/>
    <property type="match status" value="1"/>
</dbReference>
<dbReference type="Gene3D" id="3.30.420.10">
    <property type="entry name" value="Ribonuclease H-like superfamily/Ribonuclease H"/>
    <property type="match status" value="1"/>
</dbReference>
<protein>
    <submittedName>
        <fullName evidence="8">Reverse transcriptase domain-containing protein</fullName>
    </submittedName>
</protein>